<dbReference type="InterPro" id="IPR025836">
    <property type="entry name" value="Zn_knuckle_CX2CX4HX4C"/>
</dbReference>
<organism evidence="4 5">
    <name type="scientific">Hibiscus sabdariffa</name>
    <name type="common">roselle</name>
    <dbReference type="NCBI Taxonomy" id="183260"/>
    <lineage>
        <taxon>Eukaryota</taxon>
        <taxon>Viridiplantae</taxon>
        <taxon>Streptophyta</taxon>
        <taxon>Embryophyta</taxon>
        <taxon>Tracheophyta</taxon>
        <taxon>Spermatophyta</taxon>
        <taxon>Magnoliopsida</taxon>
        <taxon>eudicotyledons</taxon>
        <taxon>Gunneridae</taxon>
        <taxon>Pentapetalae</taxon>
        <taxon>rosids</taxon>
        <taxon>malvids</taxon>
        <taxon>Malvales</taxon>
        <taxon>Malvaceae</taxon>
        <taxon>Malvoideae</taxon>
        <taxon>Hibiscus</taxon>
    </lineage>
</organism>
<dbReference type="PANTHER" id="PTHR31286">
    <property type="entry name" value="GLYCINE-RICH CELL WALL STRUCTURAL PROTEIN 1.8-LIKE"/>
    <property type="match status" value="1"/>
</dbReference>
<dbReference type="Pfam" id="PF14392">
    <property type="entry name" value="zf-CCHC_4"/>
    <property type="match status" value="1"/>
</dbReference>
<protein>
    <recommendedName>
        <fullName evidence="3">Zinc knuckle CX2CX4HX4C domain-containing protein</fullName>
    </recommendedName>
</protein>
<feature type="domain" description="Zinc knuckle CX2CX4HX4C" evidence="3">
    <location>
        <begin position="521"/>
        <end position="543"/>
    </location>
</feature>
<dbReference type="Proteomes" id="UP001396334">
    <property type="component" value="Unassembled WGS sequence"/>
</dbReference>
<sequence>MESISRIAIRDGLYSTLPAAVVFCAASATALLGVSSLSWLVFVASFFGRRSWTARGFRSPGFDLLRLLLENDGKHGSSSGLRTWSASACDGTWPPCLRRDDPNLPPRFLEHYAVLLSISWNRFTIGPGQILPPIFWNCVTIGSGRTLPRQNPWLGISMDNPSGFLFWVAYSWWVFLFPFGSDSFSWASLLLILVDAQSFLLGTEVEWVRSDHSLLWVFPPGLQLAGQYSSSDAKRIWARLNYNLGWSSIYYQFPIRAPCLHPLDLGISSSPILRTFHMLRTSPMQSPYSPEACILHGFHIDVHKQRPSGHVLHLSIFRYFTIAVFLQEPLLSLALYYLYAPLSYILPPPKSIVVTSQHLVSSAFCYCLSFMDSELLAAVDNLQFTEEESATVITDAITTDEDTSSWLIGSVITQKVVDGEATIRIFRSVWKHKNIYGITKLRIDDDLFAIEPYNPEWRADDYVFRYLPIWIRVYKLPLQAMNGEMGLRLGNCIGKALGVDHHIEGGNKGDFLGPANPCPLRYERLPTFCFYCGIIGHDLSTCTVKPNALDAKKLQYGSWLRQHGPTLQYAPATSGPVDKESGFPPDHAPPSTDTAVHSENTDGLPPASTAPATSNTGSTMADKVATEIAIGTTESETEAAVSPPSARVNFSPPVLVSSLSPVTTISSLDKANDQLQPTDMNAEARVEKSVVLPPARASKRIL</sequence>
<feature type="compositionally biased region" description="Polar residues" evidence="1">
    <location>
        <begin position="610"/>
        <end position="619"/>
    </location>
</feature>
<evidence type="ECO:0000313" key="5">
    <source>
        <dbReference type="Proteomes" id="UP001396334"/>
    </source>
</evidence>
<keyword evidence="5" id="KW-1185">Reference proteome</keyword>
<evidence type="ECO:0000256" key="2">
    <source>
        <dbReference type="SAM" id="Phobius"/>
    </source>
</evidence>
<evidence type="ECO:0000259" key="3">
    <source>
        <dbReference type="Pfam" id="PF14392"/>
    </source>
</evidence>
<keyword evidence="2" id="KW-1133">Transmembrane helix</keyword>
<evidence type="ECO:0000256" key="1">
    <source>
        <dbReference type="SAM" id="MobiDB-lite"/>
    </source>
</evidence>
<keyword evidence="2" id="KW-0812">Transmembrane</keyword>
<keyword evidence="2" id="KW-0472">Membrane</keyword>
<evidence type="ECO:0000313" key="4">
    <source>
        <dbReference type="EMBL" id="KAK9009215.1"/>
    </source>
</evidence>
<comment type="caution">
    <text evidence="4">The sequence shown here is derived from an EMBL/GenBank/DDBJ whole genome shotgun (WGS) entry which is preliminary data.</text>
</comment>
<dbReference type="InterPro" id="IPR040256">
    <property type="entry name" value="At4g02000-like"/>
</dbReference>
<proteinExistence type="predicted"/>
<feature type="transmembrane region" description="Helical" evidence="2">
    <location>
        <begin position="20"/>
        <end position="48"/>
    </location>
</feature>
<gene>
    <name evidence="4" type="ORF">V6N11_035760</name>
</gene>
<name>A0ABR2R8T6_9ROSI</name>
<dbReference type="EMBL" id="JBBPBN010000024">
    <property type="protein sequence ID" value="KAK9009215.1"/>
    <property type="molecule type" value="Genomic_DNA"/>
</dbReference>
<accession>A0ABR2R8T6</accession>
<dbReference type="PANTHER" id="PTHR31286:SF180">
    <property type="entry name" value="OS10G0362600 PROTEIN"/>
    <property type="match status" value="1"/>
</dbReference>
<feature type="region of interest" description="Disordered" evidence="1">
    <location>
        <begin position="567"/>
        <end position="619"/>
    </location>
</feature>
<reference evidence="4 5" key="1">
    <citation type="journal article" date="2024" name="G3 (Bethesda)">
        <title>Genome assembly of Hibiscus sabdariffa L. provides insights into metabolisms of medicinal natural products.</title>
        <authorList>
            <person name="Kim T."/>
        </authorList>
    </citation>
    <scope>NUCLEOTIDE SEQUENCE [LARGE SCALE GENOMIC DNA]</scope>
    <source>
        <strain evidence="4">TK-2024</strain>
        <tissue evidence="4">Old leaves</tissue>
    </source>
</reference>